<dbReference type="Proteomes" id="UP001501842">
    <property type="component" value="Unassembled WGS sequence"/>
</dbReference>
<gene>
    <name evidence="6" type="ORF">GCM10010439_66350</name>
</gene>
<evidence type="ECO:0000256" key="2">
    <source>
        <dbReference type="ARBA" id="ARBA00022643"/>
    </source>
</evidence>
<dbReference type="PANTHER" id="PTHR42847">
    <property type="entry name" value="ALKANESULFONATE MONOOXYGENASE"/>
    <property type="match status" value="1"/>
</dbReference>
<dbReference type="PANTHER" id="PTHR42847:SF4">
    <property type="entry name" value="ALKANESULFONATE MONOOXYGENASE-RELATED"/>
    <property type="match status" value="1"/>
</dbReference>
<dbReference type="Gene3D" id="3.20.20.30">
    <property type="entry name" value="Luciferase-like domain"/>
    <property type="match status" value="1"/>
</dbReference>
<dbReference type="InterPro" id="IPR011251">
    <property type="entry name" value="Luciferase-like_dom"/>
</dbReference>
<proteinExistence type="predicted"/>
<dbReference type="SUPFAM" id="SSF51679">
    <property type="entry name" value="Bacterial luciferase-like"/>
    <property type="match status" value="1"/>
</dbReference>
<dbReference type="EMBL" id="BAAATZ010000034">
    <property type="protein sequence ID" value="GAA2737213.1"/>
    <property type="molecule type" value="Genomic_DNA"/>
</dbReference>
<evidence type="ECO:0000313" key="7">
    <source>
        <dbReference type="Proteomes" id="UP001501842"/>
    </source>
</evidence>
<accession>A0ABN3US13</accession>
<keyword evidence="2" id="KW-0288">FMN</keyword>
<organism evidence="6 7">
    <name type="scientific">Actinocorallia aurantiaca</name>
    <dbReference type="NCBI Taxonomy" id="46204"/>
    <lineage>
        <taxon>Bacteria</taxon>
        <taxon>Bacillati</taxon>
        <taxon>Actinomycetota</taxon>
        <taxon>Actinomycetes</taxon>
        <taxon>Streptosporangiales</taxon>
        <taxon>Thermomonosporaceae</taxon>
        <taxon>Actinocorallia</taxon>
    </lineage>
</organism>
<comment type="caution">
    <text evidence="6">The sequence shown here is derived from an EMBL/GenBank/DDBJ whole genome shotgun (WGS) entry which is preliminary data.</text>
</comment>
<protein>
    <submittedName>
        <fullName evidence="6">LLM class flavin-dependent oxidoreductase</fullName>
    </submittedName>
</protein>
<dbReference type="Pfam" id="PF00296">
    <property type="entry name" value="Bac_luciferase"/>
    <property type="match status" value="1"/>
</dbReference>
<reference evidence="6 7" key="1">
    <citation type="journal article" date="2019" name="Int. J. Syst. Evol. Microbiol.">
        <title>The Global Catalogue of Microorganisms (GCM) 10K type strain sequencing project: providing services to taxonomists for standard genome sequencing and annotation.</title>
        <authorList>
            <consortium name="The Broad Institute Genomics Platform"/>
            <consortium name="The Broad Institute Genome Sequencing Center for Infectious Disease"/>
            <person name="Wu L."/>
            <person name="Ma J."/>
        </authorList>
    </citation>
    <scope>NUCLEOTIDE SEQUENCE [LARGE SCALE GENOMIC DNA]</scope>
    <source>
        <strain evidence="6 7">JCM 8201</strain>
    </source>
</reference>
<keyword evidence="7" id="KW-1185">Reference proteome</keyword>
<name>A0ABN3US13_9ACTN</name>
<evidence type="ECO:0000259" key="5">
    <source>
        <dbReference type="Pfam" id="PF00296"/>
    </source>
</evidence>
<keyword evidence="4" id="KW-0503">Monooxygenase</keyword>
<keyword evidence="3" id="KW-0560">Oxidoreductase</keyword>
<dbReference type="InterPro" id="IPR050172">
    <property type="entry name" value="SsuD_RutA_monooxygenase"/>
</dbReference>
<sequence length="287" mass="31090">MNVGVVMWPTSPWPEMGELWKRAEELGFHTGWLYDHLAWRGHTPWDDAYTSLAAAAALTSTIRLGTLVTSPNFRHPVPTAQAVKTLDRISGGRITLGVGAGGTSHGSDGDVLGAEWTPRRRADRFTEWVTQLDALLTGTDVSAEGEYWSARGVTVSPGLVQRPRPPFLIAGEGPRGMRLAARLGQGWIANPQSSDAPALPRLKESLARFEEICHAEGRDPASVPRLLLTGFTPDPWLSSVAAFEDLQGGYAEAGITDLALHWPRPDSAWDADMKVFEAVAAFCAGLR</sequence>
<keyword evidence="1" id="KW-0285">Flavoprotein</keyword>
<dbReference type="InterPro" id="IPR036661">
    <property type="entry name" value="Luciferase-like_sf"/>
</dbReference>
<feature type="domain" description="Luciferase-like" evidence="5">
    <location>
        <begin position="12"/>
        <end position="225"/>
    </location>
</feature>
<evidence type="ECO:0000256" key="4">
    <source>
        <dbReference type="ARBA" id="ARBA00023033"/>
    </source>
</evidence>
<evidence type="ECO:0000256" key="3">
    <source>
        <dbReference type="ARBA" id="ARBA00023002"/>
    </source>
</evidence>
<evidence type="ECO:0000256" key="1">
    <source>
        <dbReference type="ARBA" id="ARBA00022630"/>
    </source>
</evidence>
<evidence type="ECO:0000313" key="6">
    <source>
        <dbReference type="EMBL" id="GAA2737213.1"/>
    </source>
</evidence>